<feature type="compositionally biased region" description="Polar residues" evidence="1">
    <location>
        <begin position="11"/>
        <end position="24"/>
    </location>
</feature>
<reference evidence="2 3" key="1">
    <citation type="submission" date="2015-04" db="EMBL/GenBank/DDBJ databases">
        <authorList>
            <person name="Syromyatnikov M.Y."/>
            <person name="Popov V.N."/>
        </authorList>
    </citation>
    <scope>NUCLEOTIDE SEQUENCE [LARGE SCALE GENOMIC DNA]</scope>
</reference>
<dbReference type="Proteomes" id="UP000183832">
    <property type="component" value="Unassembled WGS sequence"/>
</dbReference>
<gene>
    <name evidence="2" type="ORF">CLUMA_CG003797</name>
</gene>
<feature type="region of interest" description="Disordered" evidence="1">
    <location>
        <begin position="1"/>
        <end position="24"/>
    </location>
</feature>
<sequence>MKLFSKDKIRNSTNGNKQQNVDCDSSNVENHSKVFQSHSFTAIRAKCFLLLLYHQASNEEYQKK</sequence>
<organism evidence="2 3">
    <name type="scientific">Clunio marinus</name>
    <dbReference type="NCBI Taxonomy" id="568069"/>
    <lineage>
        <taxon>Eukaryota</taxon>
        <taxon>Metazoa</taxon>
        <taxon>Ecdysozoa</taxon>
        <taxon>Arthropoda</taxon>
        <taxon>Hexapoda</taxon>
        <taxon>Insecta</taxon>
        <taxon>Pterygota</taxon>
        <taxon>Neoptera</taxon>
        <taxon>Endopterygota</taxon>
        <taxon>Diptera</taxon>
        <taxon>Nematocera</taxon>
        <taxon>Chironomoidea</taxon>
        <taxon>Chironomidae</taxon>
        <taxon>Clunio</taxon>
    </lineage>
</organism>
<protein>
    <submittedName>
        <fullName evidence="2">CLUMA_CG003797, isoform A</fullName>
    </submittedName>
</protein>
<dbReference type="EMBL" id="CVRI01000015">
    <property type="protein sequence ID" value="CRK90078.1"/>
    <property type="molecule type" value="Genomic_DNA"/>
</dbReference>
<name>A0A1J1HUA3_9DIPT</name>
<evidence type="ECO:0000256" key="1">
    <source>
        <dbReference type="SAM" id="MobiDB-lite"/>
    </source>
</evidence>
<feature type="compositionally biased region" description="Basic and acidic residues" evidence="1">
    <location>
        <begin position="1"/>
        <end position="10"/>
    </location>
</feature>
<evidence type="ECO:0000313" key="2">
    <source>
        <dbReference type="EMBL" id="CRK90078.1"/>
    </source>
</evidence>
<keyword evidence="3" id="KW-1185">Reference proteome</keyword>
<dbReference type="AlphaFoldDB" id="A0A1J1HUA3"/>
<proteinExistence type="predicted"/>
<evidence type="ECO:0000313" key="3">
    <source>
        <dbReference type="Proteomes" id="UP000183832"/>
    </source>
</evidence>
<accession>A0A1J1HUA3</accession>